<dbReference type="SUPFAM" id="SSF53822">
    <property type="entry name" value="Periplasmic binding protein-like I"/>
    <property type="match status" value="1"/>
</dbReference>
<keyword evidence="1" id="KW-0732">Signal</keyword>
<sequence>MLRRVLAGATVAALLLTGCGAQESAPESVSIGGVTIVSHPSLDLIWEGVKEGLADAGYVEGENLTLEFQNPQGDQATLTNIANTYAGSDHDLFVAIATPPAQALAQVIQDRPIVFASVTDPVAAALVDSMEAPGGNVTGTSDQLPTDQQLKLILEIDPTVETVGIVYSASEVNAQVQAEAAIEAGKELGIEIKTATIQNSSEVQQAAESLDVDAYFTLVDNTVVSAMESMVQVAEQKQALLVSSDPDSVARGAAAALATDYKAQGLQTARMIVEILEGAAPAETPVQLQESLETVVNAEAAERMGVAIPQEVLDRASTTD</sequence>
<dbReference type="PANTHER" id="PTHR35271">
    <property type="entry name" value="ABC TRANSPORTER, SUBSTRATE-BINDING LIPOPROTEIN-RELATED"/>
    <property type="match status" value="1"/>
</dbReference>
<reference evidence="3" key="1">
    <citation type="journal article" date="2019" name="Int. J. Syst. Evol. Microbiol.">
        <title>The Global Catalogue of Microorganisms (GCM) 10K type strain sequencing project: providing services to taxonomists for standard genome sequencing and annotation.</title>
        <authorList>
            <consortium name="The Broad Institute Genomics Platform"/>
            <consortium name="The Broad Institute Genome Sequencing Center for Infectious Disease"/>
            <person name="Wu L."/>
            <person name="Ma J."/>
        </authorList>
    </citation>
    <scope>NUCLEOTIDE SEQUENCE [LARGE SCALE GENOMIC DNA]</scope>
    <source>
        <strain evidence="3">JCM 19125</strain>
    </source>
</reference>
<feature type="chain" id="PRO_5047320239" evidence="1">
    <location>
        <begin position="22"/>
        <end position="320"/>
    </location>
</feature>
<dbReference type="Proteomes" id="UP001501521">
    <property type="component" value="Unassembled WGS sequence"/>
</dbReference>
<organism evidence="2 3">
    <name type="scientific">Tessaracoccus lubricantis</name>
    <dbReference type="NCBI Taxonomy" id="545543"/>
    <lineage>
        <taxon>Bacteria</taxon>
        <taxon>Bacillati</taxon>
        <taxon>Actinomycetota</taxon>
        <taxon>Actinomycetes</taxon>
        <taxon>Propionibacteriales</taxon>
        <taxon>Propionibacteriaceae</taxon>
        <taxon>Tessaracoccus</taxon>
    </lineage>
</organism>
<comment type="caution">
    <text evidence="2">The sequence shown here is derived from an EMBL/GenBank/DDBJ whole genome shotgun (WGS) entry which is preliminary data.</text>
</comment>
<dbReference type="RefSeq" id="WP_345583279.1">
    <property type="nucleotide sequence ID" value="NZ_BAABLV010000036.1"/>
</dbReference>
<dbReference type="Pfam" id="PF04392">
    <property type="entry name" value="ABC_sub_bind"/>
    <property type="match status" value="1"/>
</dbReference>
<evidence type="ECO:0000256" key="1">
    <source>
        <dbReference type="SAM" id="SignalP"/>
    </source>
</evidence>
<name>A0ABP9FK31_9ACTN</name>
<evidence type="ECO:0000313" key="3">
    <source>
        <dbReference type="Proteomes" id="UP001501521"/>
    </source>
</evidence>
<dbReference type="InterPro" id="IPR028082">
    <property type="entry name" value="Peripla_BP_I"/>
</dbReference>
<keyword evidence="3" id="KW-1185">Reference proteome</keyword>
<dbReference type="Gene3D" id="3.40.50.2300">
    <property type="match status" value="2"/>
</dbReference>
<dbReference type="InterPro" id="IPR007487">
    <property type="entry name" value="ABC_transpt-TYRBP-like"/>
</dbReference>
<dbReference type="PROSITE" id="PS51257">
    <property type="entry name" value="PROKAR_LIPOPROTEIN"/>
    <property type="match status" value="1"/>
</dbReference>
<accession>A0ABP9FK31</accession>
<dbReference type="CDD" id="cd06325">
    <property type="entry name" value="PBP1_ABC_unchar_transporter"/>
    <property type="match status" value="1"/>
</dbReference>
<proteinExistence type="predicted"/>
<feature type="signal peptide" evidence="1">
    <location>
        <begin position="1"/>
        <end position="21"/>
    </location>
</feature>
<dbReference type="EMBL" id="BAABLV010000036">
    <property type="protein sequence ID" value="GAA4904606.1"/>
    <property type="molecule type" value="Genomic_DNA"/>
</dbReference>
<protein>
    <submittedName>
        <fullName evidence="2">ABC transporter substrate-binding protein</fullName>
    </submittedName>
</protein>
<dbReference type="PANTHER" id="PTHR35271:SF1">
    <property type="entry name" value="ABC TRANSPORTER, SUBSTRATE-BINDING LIPOPROTEIN"/>
    <property type="match status" value="1"/>
</dbReference>
<gene>
    <name evidence="2" type="ORF">GCM10025789_24670</name>
</gene>
<evidence type="ECO:0000313" key="2">
    <source>
        <dbReference type="EMBL" id="GAA4904606.1"/>
    </source>
</evidence>